<organism evidence="1 2">
    <name type="scientific">Xylaria bambusicola</name>
    <dbReference type="NCBI Taxonomy" id="326684"/>
    <lineage>
        <taxon>Eukaryota</taxon>
        <taxon>Fungi</taxon>
        <taxon>Dikarya</taxon>
        <taxon>Ascomycota</taxon>
        <taxon>Pezizomycotina</taxon>
        <taxon>Sordariomycetes</taxon>
        <taxon>Xylariomycetidae</taxon>
        <taxon>Xylariales</taxon>
        <taxon>Xylariaceae</taxon>
        <taxon>Xylaria</taxon>
    </lineage>
</organism>
<name>A0AAN7Z3P9_9PEZI</name>
<protein>
    <submittedName>
        <fullName evidence="1">Uncharacterized protein</fullName>
    </submittedName>
</protein>
<comment type="caution">
    <text evidence="1">The sequence shown here is derived from an EMBL/GenBank/DDBJ whole genome shotgun (WGS) entry which is preliminary data.</text>
</comment>
<dbReference type="AlphaFoldDB" id="A0AAN7Z3P9"/>
<dbReference type="Proteomes" id="UP001305414">
    <property type="component" value="Unassembled WGS sequence"/>
</dbReference>
<sequence>MFKSNPTITAGRDRIGPMTAFSQAVFLSHALGFMMAPRPRIHFPALCFINEYVRLALARGFWLSISARPPEEQGLCDLGPSKGVTSEVPSLPSGLDSAWSAYNDTALVERGVHDLSACMLSTVDADGGRISGGDRRNMVVNIDGPTSSA</sequence>
<keyword evidence="2" id="KW-1185">Reference proteome</keyword>
<gene>
    <name evidence="1" type="ORF">RRF57_003741</name>
</gene>
<evidence type="ECO:0000313" key="1">
    <source>
        <dbReference type="EMBL" id="KAK5628027.1"/>
    </source>
</evidence>
<accession>A0AAN7Z3P9</accession>
<reference evidence="1 2" key="1">
    <citation type="submission" date="2023-10" db="EMBL/GenBank/DDBJ databases">
        <title>Draft genome sequence of Xylaria bambusicola isolate GMP-LS, the root and basal stem rot pathogen of sugarcane in Indonesia.</title>
        <authorList>
            <person name="Selvaraj P."/>
            <person name="Muralishankar V."/>
            <person name="Muruganantham S."/>
            <person name="Sp S."/>
            <person name="Haryani S."/>
            <person name="Lau K.J.X."/>
            <person name="Naqvi N.I."/>
        </authorList>
    </citation>
    <scope>NUCLEOTIDE SEQUENCE [LARGE SCALE GENOMIC DNA]</scope>
    <source>
        <strain evidence="1">GMP-LS</strain>
    </source>
</reference>
<dbReference type="EMBL" id="JAWHQM010000007">
    <property type="protein sequence ID" value="KAK5628027.1"/>
    <property type="molecule type" value="Genomic_DNA"/>
</dbReference>
<proteinExistence type="predicted"/>
<evidence type="ECO:0000313" key="2">
    <source>
        <dbReference type="Proteomes" id="UP001305414"/>
    </source>
</evidence>